<evidence type="ECO:0000256" key="6">
    <source>
        <dbReference type="ARBA" id="ARBA00023014"/>
    </source>
</evidence>
<comment type="similarity">
    <text evidence="9">Belongs to the CRISPR-associated exonuclease Cas4 family.</text>
</comment>
<evidence type="ECO:0000313" key="11">
    <source>
        <dbReference type="EMBL" id="RLC37242.1"/>
    </source>
</evidence>
<evidence type="ECO:0000313" key="12">
    <source>
        <dbReference type="Proteomes" id="UP000281261"/>
    </source>
</evidence>
<evidence type="ECO:0000259" key="10">
    <source>
        <dbReference type="Pfam" id="PF01930"/>
    </source>
</evidence>
<evidence type="ECO:0000256" key="5">
    <source>
        <dbReference type="ARBA" id="ARBA00023004"/>
    </source>
</evidence>
<evidence type="ECO:0000256" key="8">
    <source>
        <dbReference type="ARBA" id="ARBA00023211"/>
    </source>
</evidence>
<evidence type="ECO:0000256" key="3">
    <source>
        <dbReference type="ARBA" id="ARBA00022801"/>
    </source>
</evidence>
<proteinExistence type="inferred from homology"/>
<keyword evidence="1 9" id="KW-0540">Nuclease</keyword>
<keyword evidence="4 9" id="KW-0269">Exonuclease</keyword>
<comment type="cofactor">
    <cofactor evidence="9">
        <name>Mg(2+)</name>
        <dbReference type="ChEBI" id="CHEBI:18420"/>
    </cofactor>
    <cofactor evidence="9">
        <name>Mn(2+)</name>
        <dbReference type="ChEBI" id="CHEBI:29035"/>
    </cofactor>
    <text evidence="9">Mg(2+) or Mn(2+) required for ssDNA cleavage activity.</text>
</comment>
<dbReference type="EC" id="3.1.12.1" evidence="9"/>
<keyword evidence="7 9" id="KW-0051">Antiviral defense</keyword>
<keyword evidence="2 9" id="KW-0479">Metal-binding</keyword>
<comment type="caution">
    <text evidence="11">The sequence shown here is derived from an EMBL/GenBank/DDBJ whole genome shotgun (WGS) entry which is preliminary data.</text>
</comment>
<dbReference type="PANTHER" id="PTHR37168">
    <property type="entry name" value="CRISPR-ASSOCIATED EXONUCLEASE CAS4"/>
    <property type="match status" value="1"/>
</dbReference>
<dbReference type="PANTHER" id="PTHR37168:SF2">
    <property type="entry name" value="CRISPR-ASSOCIATED EXONUCLEASE CAS4"/>
    <property type="match status" value="1"/>
</dbReference>
<dbReference type="GO" id="GO:0051536">
    <property type="term" value="F:iron-sulfur cluster binding"/>
    <property type="evidence" value="ECO:0007669"/>
    <property type="project" value="UniProtKB-KW"/>
</dbReference>
<reference evidence="11 12" key="1">
    <citation type="submission" date="2018-06" db="EMBL/GenBank/DDBJ databases">
        <title>Extensive metabolic versatility and redundancy in microbially diverse, dynamic hydrothermal sediments.</title>
        <authorList>
            <person name="Dombrowski N."/>
            <person name="Teske A."/>
            <person name="Baker B.J."/>
        </authorList>
    </citation>
    <scope>NUCLEOTIDE SEQUENCE [LARGE SCALE GENOMIC DNA]</scope>
    <source>
        <strain evidence="11">B79_G16</strain>
    </source>
</reference>
<dbReference type="GO" id="GO:0046872">
    <property type="term" value="F:metal ion binding"/>
    <property type="evidence" value="ECO:0007669"/>
    <property type="project" value="UniProtKB-KW"/>
</dbReference>
<comment type="function">
    <text evidence="9">CRISPR (clustered regularly interspaced short palindromic repeat) is an adaptive immune system that provides protection against mobile genetic elements (viruses, transposable elements and conjugative plasmids). CRISPR clusters contain sequences complementary to antecedent mobile elements and target invading nucleic acids. CRISPR clusters are transcribed and processed into CRISPR RNA (crRNA).</text>
</comment>
<sequence>MNGILFCSYFACKRQTWFLSRHIEFSKENEFMMLGKLIHEKNRRKMKEVRIGNVCIDMVDTRNGNFKILEVKKSSKLTTPQKQQVYFYLYILKEIGVQAKGEIFYPKEKKRIKLELNKETEMAIRKNIQEINNLIKQKLPPLPKRKAYCEKCSFYDFCWVE</sequence>
<dbReference type="Proteomes" id="UP000281261">
    <property type="component" value="Unassembled WGS sequence"/>
</dbReference>
<evidence type="ECO:0000256" key="7">
    <source>
        <dbReference type="ARBA" id="ARBA00023118"/>
    </source>
</evidence>
<keyword evidence="5 9" id="KW-0408">Iron</keyword>
<organism evidence="11 12">
    <name type="scientific">candidate division Kazan bacterium</name>
    <dbReference type="NCBI Taxonomy" id="2202143"/>
    <lineage>
        <taxon>Bacteria</taxon>
        <taxon>Bacteria division Kazan-3B-28</taxon>
    </lineage>
</organism>
<dbReference type="GO" id="GO:0051607">
    <property type="term" value="P:defense response to virus"/>
    <property type="evidence" value="ECO:0007669"/>
    <property type="project" value="UniProtKB-KW"/>
</dbReference>
<evidence type="ECO:0000256" key="4">
    <source>
        <dbReference type="ARBA" id="ARBA00022839"/>
    </source>
</evidence>
<dbReference type="EMBL" id="QMNG01000008">
    <property type="protein sequence ID" value="RLC37242.1"/>
    <property type="molecule type" value="Genomic_DNA"/>
</dbReference>
<dbReference type="Pfam" id="PF01930">
    <property type="entry name" value="Cas_Cas4"/>
    <property type="match status" value="1"/>
</dbReference>
<feature type="domain" description="DUF83" evidence="10">
    <location>
        <begin position="3"/>
        <end position="159"/>
    </location>
</feature>
<accession>A0A420ZCR0</accession>
<dbReference type="NCBIfam" id="TIGR00372">
    <property type="entry name" value="cas4"/>
    <property type="match status" value="1"/>
</dbReference>
<gene>
    <name evidence="11" type="primary">cas4</name>
    <name evidence="11" type="ORF">DRH29_02660</name>
</gene>
<dbReference type="GO" id="GO:0004527">
    <property type="term" value="F:exonuclease activity"/>
    <property type="evidence" value="ECO:0007669"/>
    <property type="project" value="UniProtKB-KW"/>
</dbReference>
<keyword evidence="8 9" id="KW-0464">Manganese</keyword>
<dbReference type="InterPro" id="IPR022765">
    <property type="entry name" value="Dna2/Cas4_DUF83"/>
</dbReference>
<dbReference type="Gene3D" id="3.90.320.10">
    <property type="match status" value="1"/>
</dbReference>
<protein>
    <recommendedName>
        <fullName evidence="9">CRISPR-associated exonuclease Cas4</fullName>
        <ecNumber evidence="9">3.1.12.1</ecNumber>
    </recommendedName>
</protein>
<name>A0A420ZCR0_UNCK3</name>
<evidence type="ECO:0000256" key="1">
    <source>
        <dbReference type="ARBA" id="ARBA00022722"/>
    </source>
</evidence>
<dbReference type="InterPro" id="IPR011604">
    <property type="entry name" value="PDDEXK-like_dom_sf"/>
</dbReference>
<dbReference type="InterPro" id="IPR013343">
    <property type="entry name" value="CRISPR-assoc_prot_Cas4"/>
</dbReference>
<evidence type="ECO:0000256" key="9">
    <source>
        <dbReference type="RuleBase" id="RU365022"/>
    </source>
</evidence>
<evidence type="ECO:0000256" key="2">
    <source>
        <dbReference type="ARBA" id="ARBA00022723"/>
    </source>
</evidence>
<comment type="cofactor">
    <cofactor evidence="9">
        <name>iron-sulfur cluster</name>
        <dbReference type="ChEBI" id="CHEBI:30408"/>
    </cofactor>
</comment>
<dbReference type="AlphaFoldDB" id="A0A420ZCR0"/>
<keyword evidence="6 9" id="KW-0411">Iron-sulfur</keyword>
<keyword evidence="3 9" id="KW-0378">Hydrolase</keyword>